<accession>A0ABQ3B7J7</accession>
<organism evidence="2 3">
    <name type="scientific">Marinobacter zhanjiangensis</name>
    <dbReference type="NCBI Taxonomy" id="578215"/>
    <lineage>
        <taxon>Bacteria</taxon>
        <taxon>Pseudomonadati</taxon>
        <taxon>Pseudomonadota</taxon>
        <taxon>Gammaproteobacteria</taxon>
        <taxon>Pseudomonadales</taxon>
        <taxon>Marinobacteraceae</taxon>
        <taxon>Marinobacter</taxon>
    </lineage>
</organism>
<feature type="compositionally biased region" description="Polar residues" evidence="1">
    <location>
        <begin position="1"/>
        <end position="11"/>
    </location>
</feature>
<evidence type="ECO:0000313" key="3">
    <source>
        <dbReference type="Proteomes" id="UP000601597"/>
    </source>
</evidence>
<evidence type="ECO:0000313" key="2">
    <source>
        <dbReference type="EMBL" id="GGY82067.1"/>
    </source>
</evidence>
<reference evidence="3" key="1">
    <citation type="journal article" date="2019" name="Int. J. Syst. Evol. Microbiol.">
        <title>The Global Catalogue of Microorganisms (GCM) 10K type strain sequencing project: providing services to taxonomists for standard genome sequencing and annotation.</title>
        <authorList>
            <consortium name="The Broad Institute Genomics Platform"/>
            <consortium name="The Broad Institute Genome Sequencing Center for Infectious Disease"/>
            <person name="Wu L."/>
            <person name="Ma J."/>
        </authorList>
    </citation>
    <scope>NUCLEOTIDE SEQUENCE [LARGE SCALE GENOMIC DNA]</scope>
    <source>
        <strain evidence="3">KCTC 22280</strain>
    </source>
</reference>
<feature type="region of interest" description="Disordered" evidence="1">
    <location>
        <begin position="1"/>
        <end position="23"/>
    </location>
</feature>
<evidence type="ECO:0000256" key="1">
    <source>
        <dbReference type="SAM" id="MobiDB-lite"/>
    </source>
</evidence>
<keyword evidence="3" id="KW-1185">Reference proteome</keyword>
<dbReference type="RefSeq" id="WP_189577798.1">
    <property type="nucleotide sequence ID" value="NZ_BMXV01000008.1"/>
</dbReference>
<name>A0ABQ3B7J7_9GAMM</name>
<dbReference type="EMBL" id="BMXV01000008">
    <property type="protein sequence ID" value="GGY82067.1"/>
    <property type="molecule type" value="Genomic_DNA"/>
</dbReference>
<gene>
    <name evidence="2" type="ORF">GCM10007071_31790</name>
</gene>
<comment type="caution">
    <text evidence="2">The sequence shown here is derived from an EMBL/GenBank/DDBJ whole genome shotgun (WGS) entry which is preliminary data.</text>
</comment>
<proteinExistence type="predicted"/>
<protein>
    <submittedName>
        <fullName evidence="2">Uncharacterized protein</fullName>
    </submittedName>
</protein>
<dbReference type="Proteomes" id="UP000601597">
    <property type="component" value="Unassembled WGS sequence"/>
</dbReference>
<feature type="region of interest" description="Disordered" evidence="1">
    <location>
        <begin position="62"/>
        <end position="83"/>
    </location>
</feature>
<sequence length="83" mass="9061">MTDHTQTTDQGRGNDRRFAVSANREAARHRLRYVESGGASVDTEECSFCQSSPELDWEAKTVVSAAEKPSEGSARQGDSPDND</sequence>